<feature type="domain" description="Outer membrane protein beta-barrel" evidence="1">
    <location>
        <begin position="429"/>
        <end position="786"/>
    </location>
</feature>
<evidence type="ECO:0000313" key="2">
    <source>
        <dbReference type="EMBL" id="KJD32771.1"/>
    </source>
</evidence>
<dbReference type="SUPFAM" id="SSF56935">
    <property type="entry name" value="Porins"/>
    <property type="match status" value="1"/>
</dbReference>
<reference evidence="2 3" key="1">
    <citation type="submission" date="2014-11" db="EMBL/GenBank/DDBJ databases">
        <title>Tamlana sedimentorum sp. nov., isolated from shallow sand sediments of the Sea of Japan.</title>
        <authorList>
            <person name="Romanenko L.A."/>
        </authorList>
    </citation>
    <scope>NUCLEOTIDE SEQUENCE [LARGE SCALE GENOMIC DNA]</scope>
    <source>
        <strain evidence="2 3">JCM 19808</strain>
    </source>
</reference>
<dbReference type="SUPFAM" id="SSF49464">
    <property type="entry name" value="Carboxypeptidase regulatory domain-like"/>
    <property type="match status" value="1"/>
</dbReference>
<dbReference type="InterPro" id="IPR008969">
    <property type="entry name" value="CarboxyPept-like_regulatory"/>
</dbReference>
<sequence>MFAQKFTLEGFVKDKDSLILEAATVYLQSISDSIPIAYGITNRAGKFSLQVNTYDEAKAIFNIAYMGYKPYSKVINAPKGDALNLGTLVLEDQAEALTAISIIAKAPPVVIKKDTIEYNADSFKSLPNDKAEDLLKKLPGVEIDADGLITVNGVEVEAINVDGMPFFGEKNGEIALKNLPSGVISKVQVTDFKTNLQKFTGEESDSGTKEINFKIKKGKNRAMFGDVKLGAGTDDKYQGNANVFQVLDGKQLGVIAGTNNINMSRGFNALPNTDTSTGYLESDFVGANFSKGKWNETRINSNYNYSAQDRETEQMSYRENFLPDLNYITESENRGYNESDSHKARADLQYIVDPKNKWSKNRVKISNETNFNTSNTISGSENASTSSYSDGALVSDYISRNSTEASSYNIQNNFDVTPSQGGGNYFNIGVNTNFSKSNSDVNSYSENVLYNRNDTIIQNQEKYNESKSSNINLNTILVKEVFDDFRVMPRYSATVNTSSTENFIYDFNEDSESYNDFNETLSTDSRYVTTTLRPSLKLRYDLNDIRFEIEGAHTTTFRDFKDELIEARNFKRNFKYVTFGGRIRYRDEKGYKRISLDYNQDVNLPSVSQLQPVEDVSNITHIRVGNPDLAPQVDHNLRFRYQNNIAFHNINVSGDARAEFTKDKIINSTITNSDLNKYTTYTNLNGDYNLRGNASVSKSYFNKKINFNLNGSVMASFDNSLSLQNGLKFTAQTTTIRPRISINCLYNEIIDLSTSYSYSTVKSVYDTDSFNDNSYFIQNLQFNSSIFFIKDVLFITNKVSYRYNSRVGDEYDADAVFWNAGLGAELWKNKATVTLVGYDVLGKNNGYRRTVTDTYIQDVENRILEQYFMLNFTYKFGSFAGQRMNFDSNSRRRGRRG</sequence>
<keyword evidence="3" id="KW-1185">Reference proteome</keyword>
<dbReference type="PATRIC" id="fig|1435349.4.peg.1008"/>
<dbReference type="EMBL" id="JTDW01000016">
    <property type="protein sequence ID" value="KJD32771.1"/>
    <property type="molecule type" value="Genomic_DNA"/>
</dbReference>
<evidence type="ECO:0000259" key="1">
    <source>
        <dbReference type="Pfam" id="PF14905"/>
    </source>
</evidence>
<dbReference type="Pfam" id="PF14905">
    <property type="entry name" value="OMP_b-brl_3"/>
    <property type="match status" value="1"/>
</dbReference>
<protein>
    <recommendedName>
        <fullName evidence="1">Outer membrane protein beta-barrel domain-containing protein</fullName>
    </recommendedName>
</protein>
<dbReference type="Proteomes" id="UP000032578">
    <property type="component" value="Unassembled WGS sequence"/>
</dbReference>
<gene>
    <name evidence="2" type="ORF">PW52_14915</name>
</gene>
<comment type="caution">
    <text evidence="2">The sequence shown here is derived from an EMBL/GenBank/DDBJ whole genome shotgun (WGS) entry which is preliminary data.</text>
</comment>
<evidence type="ECO:0000313" key="3">
    <source>
        <dbReference type="Proteomes" id="UP000032578"/>
    </source>
</evidence>
<dbReference type="AlphaFoldDB" id="A0A0D7W125"/>
<dbReference type="STRING" id="1435349.PW52_14915"/>
<accession>A0A0D7W125</accession>
<proteinExistence type="predicted"/>
<dbReference type="InterPro" id="IPR041700">
    <property type="entry name" value="OMP_b-brl_3"/>
</dbReference>
<organism evidence="2 3">
    <name type="scientific">Neotamlana sedimentorum</name>
    <dbReference type="NCBI Taxonomy" id="1435349"/>
    <lineage>
        <taxon>Bacteria</taxon>
        <taxon>Pseudomonadati</taxon>
        <taxon>Bacteroidota</taxon>
        <taxon>Flavobacteriia</taxon>
        <taxon>Flavobacteriales</taxon>
        <taxon>Flavobacteriaceae</taxon>
        <taxon>Neotamlana</taxon>
    </lineage>
</organism>
<name>A0A0D7W125_9FLAO</name>